<evidence type="ECO:0000313" key="2">
    <source>
        <dbReference type="EMBL" id="PLS00356.1"/>
    </source>
</evidence>
<reference evidence="1 3" key="1">
    <citation type="submission" date="2017-11" db="EMBL/GenBank/DDBJ databases">
        <title>Comparitive Functional Genomics of Dry Heat Resistant strains isolated from the Viking Spacecraft.</title>
        <authorList>
            <person name="Seuylemezian A."/>
            <person name="Cooper K."/>
            <person name="Vaishampayan P."/>
        </authorList>
    </citation>
    <scope>NUCLEOTIDE SEQUENCE [LARGE SCALE GENOMIC DNA]</scope>
    <source>
        <strain evidence="1 3">M4.6</strain>
    </source>
</reference>
<dbReference type="EMBL" id="PGVD01000012">
    <property type="protein sequence ID" value="PLS00356.1"/>
    <property type="molecule type" value="Genomic_DNA"/>
</dbReference>
<gene>
    <name evidence="1" type="ORF">CU635_00935</name>
    <name evidence="2" type="ORF">CVD25_03340</name>
</gene>
<dbReference type="Proteomes" id="UP000234951">
    <property type="component" value="Unassembled WGS sequence"/>
</dbReference>
<organism evidence="1 3">
    <name type="scientific">Bacillus canaveralius</name>
    <dbReference type="NCBI Taxonomy" id="1403243"/>
    <lineage>
        <taxon>Bacteria</taxon>
        <taxon>Bacillati</taxon>
        <taxon>Bacillota</taxon>
        <taxon>Bacilli</taxon>
        <taxon>Bacillales</taxon>
        <taxon>Bacillaceae</taxon>
        <taxon>Bacillus</taxon>
    </lineage>
</organism>
<name>A0A2N5GSG2_9BACI</name>
<evidence type="ECO:0000313" key="3">
    <source>
        <dbReference type="Proteomes" id="UP000234951"/>
    </source>
</evidence>
<sequence>MIGRRTVQELNPRTGNVRTWLETLDGSGKIRQVRPQLGAVKKHYMFDESGNLTKKW</sequence>
<dbReference type="OrthoDB" id="2990383at2"/>
<dbReference type="Proteomes" id="UP000235114">
    <property type="component" value="Unassembled WGS sequence"/>
</dbReference>
<evidence type="ECO:0000313" key="4">
    <source>
        <dbReference type="Proteomes" id="UP000235114"/>
    </source>
</evidence>
<proteinExistence type="predicted"/>
<protein>
    <submittedName>
        <fullName evidence="1">Citrate synthase</fullName>
    </submittedName>
</protein>
<accession>A0A2N5GSG2</accession>
<evidence type="ECO:0000313" key="1">
    <source>
        <dbReference type="EMBL" id="PLR86585.1"/>
    </source>
</evidence>
<reference evidence="2 4" key="2">
    <citation type="submission" date="2017-12" db="EMBL/GenBank/DDBJ databases">
        <title>Comparative Functional Genomics of Dry Heat Resistant strains isolated from the Viking Spacecraft.</title>
        <authorList>
            <person name="Seuylemezian A."/>
            <person name="Cooper K."/>
            <person name="Vaishampayan P."/>
        </authorList>
    </citation>
    <scope>NUCLEOTIDE SEQUENCE [LARGE SCALE GENOMIC DNA]</scope>
    <source>
        <strain evidence="2 4">ATCC 29669</strain>
    </source>
</reference>
<dbReference type="AlphaFoldDB" id="A0A2N5GSG2"/>
<comment type="caution">
    <text evidence="1">The sequence shown here is derived from an EMBL/GenBank/DDBJ whole genome shotgun (WGS) entry which is preliminary data.</text>
</comment>
<dbReference type="EMBL" id="PGVA01000002">
    <property type="protein sequence ID" value="PLR86585.1"/>
    <property type="molecule type" value="Genomic_DNA"/>
</dbReference>
<keyword evidence="4" id="KW-1185">Reference proteome</keyword>